<dbReference type="InterPro" id="IPR009056">
    <property type="entry name" value="Cyt_c-like_dom"/>
</dbReference>
<proteinExistence type="predicted"/>
<feature type="domain" description="Cytochrome c" evidence="6">
    <location>
        <begin position="311"/>
        <end position="494"/>
    </location>
</feature>
<dbReference type="EMBL" id="JPGN01000053">
    <property type="protein sequence ID" value="KFI19414.1"/>
    <property type="molecule type" value="Genomic_DNA"/>
</dbReference>
<protein>
    <recommendedName>
        <fullName evidence="6">Cytochrome c domain-containing protein</fullName>
    </recommendedName>
</protein>
<evidence type="ECO:0000259" key="6">
    <source>
        <dbReference type="PROSITE" id="PS51007"/>
    </source>
</evidence>
<dbReference type="GO" id="GO:0046872">
    <property type="term" value="F:metal ion binding"/>
    <property type="evidence" value="ECO:0007669"/>
    <property type="project" value="UniProtKB-KW"/>
</dbReference>
<organism evidence="7 8">
    <name type="scientific">Nitrosococcus oceani C-27</name>
    <dbReference type="NCBI Taxonomy" id="314279"/>
    <lineage>
        <taxon>Bacteria</taxon>
        <taxon>Pseudomonadati</taxon>
        <taxon>Pseudomonadota</taxon>
        <taxon>Gammaproteobacteria</taxon>
        <taxon>Chromatiales</taxon>
        <taxon>Chromatiaceae</taxon>
        <taxon>Nitrosococcus</taxon>
    </lineage>
</organism>
<dbReference type="GO" id="GO:0009055">
    <property type="term" value="F:electron transfer activity"/>
    <property type="evidence" value="ECO:0007669"/>
    <property type="project" value="InterPro"/>
</dbReference>
<dbReference type="Proteomes" id="UP000028839">
    <property type="component" value="Unassembled WGS sequence"/>
</dbReference>
<reference evidence="7 8" key="1">
    <citation type="submission" date="2014-07" db="EMBL/GenBank/DDBJ databases">
        <title>Comparative analysis of Nitrosococcus oceani genome inventories of strains from Pacific and Atlantic gyres.</title>
        <authorList>
            <person name="Lim C.K."/>
            <person name="Wang L."/>
            <person name="Sayavedra-Soto L.A."/>
            <person name="Klotz M.G."/>
        </authorList>
    </citation>
    <scope>NUCLEOTIDE SEQUENCE [LARGE SCALE GENOMIC DNA]</scope>
    <source>
        <strain evidence="7 8">C-27</strain>
    </source>
</reference>
<dbReference type="AlphaFoldDB" id="A0A0E2Z1L6"/>
<evidence type="ECO:0000256" key="2">
    <source>
        <dbReference type="ARBA" id="ARBA00022723"/>
    </source>
</evidence>
<dbReference type="PANTHER" id="PTHR30600:SF9">
    <property type="entry name" value="BLR7738 PROTEIN"/>
    <property type="match status" value="1"/>
</dbReference>
<dbReference type="SUPFAM" id="SSF46626">
    <property type="entry name" value="Cytochrome c"/>
    <property type="match status" value="1"/>
</dbReference>
<keyword evidence="2 4" id="KW-0479">Metal-binding</keyword>
<evidence type="ECO:0000313" key="8">
    <source>
        <dbReference type="Proteomes" id="UP000028839"/>
    </source>
</evidence>
<dbReference type="GO" id="GO:0020037">
    <property type="term" value="F:heme binding"/>
    <property type="evidence" value="ECO:0007669"/>
    <property type="project" value="InterPro"/>
</dbReference>
<name>A0A0E2Z1L6_9GAMM</name>
<dbReference type="InterPro" id="IPR036909">
    <property type="entry name" value="Cyt_c-like_dom_sf"/>
</dbReference>
<accession>A0A0E2Z1L6</accession>
<comment type="caution">
    <text evidence="7">The sequence shown here is derived from an EMBL/GenBank/DDBJ whole genome shotgun (WGS) entry which is preliminary data.</text>
</comment>
<sequence>MIKSHVFPYSIGGKQVQLKNRIYRPWATVGLVFLLTACGSGEESKPESSSTIKTASTGFVPPEPQRQGDPEAGYDAIINKAYVTCGIPYDAYKKSDLDRPPEYALPGREEPNAKLPYNQTYYQKEDGTELVVGNCLTCHGGVFNGELIVGLGNEAADFTGDPAASAERMGVYVQGEKETAAWRKWADRIAAIAPYMKTEVIGANPAVNLTWALFAHRDPETLAWSQEPLIEPPPKEPVPLSVPPWWRMEKKHAMFYSAEGRGDHARMMILASTFCTDSVEEAKVIDSYAPDIRAYIASLEPPVYPFPIDQARAKQGQTVFETHCARCHGTYGENESYPNLVIPLEEIGTDPEYIQSTMGKQLDRFGHWLAQSFYGENSHFNLPAGGYLAPPLDGVWATAPYLHNGSVPTIEALLKSDLRPTYWTRSFDSKDYNDKALGWHYTELTYGKEGAKDAEQRKRLYDTTLRGYANGGHTFGDQLAEEERRQVLEYLKTL</sequence>
<dbReference type="HOGENOM" id="CLU_038465_0_0_6"/>
<dbReference type="GO" id="GO:0004130">
    <property type="term" value="F:cytochrome-c peroxidase activity"/>
    <property type="evidence" value="ECO:0007669"/>
    <property type="project" value="TreeGrafter"/>
</dbReference>
<keyword evidence="3 4" id="KW-0408">Iron</keyword>
<evidence type="ECO:0000313" key="7">
    <source>
        <dbReference type="EMBL" id="KFI19414.1"/>
    </source>
</evidence>
<evidence type="ECO:0000256" key="4">
    <source>
        <dbReference type="PROSITE-ProRule" id="PRU00433"/>
    </source>
</evidence>
<dbReference type="OrthoDB" id="417271at2"/>
<dbReference type="PROSITE" id="PS51007">
    <property type="entry name" value="CYTC"/>
    <property type="match status" value="1"/>
</dbReference>
<dbReference type="Pfam" id="PF21419">
    <property type="entry name" value="RoxA-like_Cyt-c"/>
    <property type="match status" value="1"/>
</dbReference>
<dbReference type="Pfam" id="PF13442">
    <property type="entry name" value="Cytochrome_CBB3"/>
    <property type="match status" value="1"/>
</dbReference>
<dbReference type="Gene3D" id="1.10.760.10">
    <property type="entry name" value="Cytochrome c-like domain"/>
    <property type="match status" value="1"/>
</dbReference>
<evidence type="ECO:0000256" key="1">
    <source>
        <dbReference type="ARBA" id="ARBA00022617"/>
    </source>
</evidence>
<dbReference type="InterPro" id="IPR051395">
    <property type="entry name" value="Cytochrome_c_Peroxidase/MauG"/>
</dbReference>
<evidence type="ECO:0000256" key="5">
    <source>
        <dbReference type="SAM" id="MobiDB-lite"/>
    </source>
</evidence>
<keyword evidence="1 4" id="KW-0349">Heme</keyword>
<gene>
    <name evidence="7" type="ORF">IB75_08530</name>
</gene>
<evidence type="ECO:0000256" key="3">
    <source>
        <dbReference type="ARBA" id="ARBA00023004"/>
    </source>
</evidence>
<dbReference type="PANTHER" id="PTHR30600">
    <property type="entry name" value="CYTOCHROME C PEROXIDASE-RELATED"/>
    <property type="match status" value="1"/>
</dbReference>
<feature type="region of interest" description="Disordered" evidence="5">
    <location>
        <begin position="41"/>
        <end position="71"/>
    </location>
</feature>